<evidence type="ECO:0000256" key="4">
    <source>
        <dbReference type="ARBA" id="ARBA00023125"/>
    </source>
</evidence>
<feature type="DNA-binding region" description="OmpR/PhoB-type" evidence="7">
    <location>
        <begin position="127"/>
        <end position="222"/>
    </location>
</feature>
<evidence type="ECO:0000256" key="5">
    <source>
        <dbReference type="ARBA" id="ARBA00023163"/>
    </source>
</evidence>
<evidence type="ECO:0000256" key="6">
    <source>
        <dbReference type="PROSITE-ProRule" id="PRU00169"/>
    </source>
</evidence>
<dbReference type="InterPro" id="IPR036388">
    <property type="entry name" value="WH-like_DNA-bd_sf"/>
</dbReference>
<dbReference type="PANTHER" id="PTHR48111:SF1">
    <property type="entry name" value="TWO-COMPONENT RESPONSE REGULATOR ORR33"/>
    <property type="match status" value="1"/>
</dbReference>
<dbReference type="PROSITE" id="PS51755">
    <property type="entry name" value="OMPR_PHOB"/>
    <property type="match status" value="1"/>
</dbReference>
<evidence type="ECO:0000313" key="10">
    <source>
        <dbReference type="EMBL" id="GFN05150.1"/>
    </source>
</evidence>
<dbReference type="Proteomes" id="UP000498740">
    <property type="component" value="Unassembled WGS sequence"/>
</dbReference>
<dbReference type="InterPro" id="IPR011006">
    <property type="entry name" value="CheY-like_superfamily"/>
</dbReference>
<feature type="domain" description="Response regulatory" evidence="8">
    <location>
        <begin position="6"/>
        <end position="117"/>
    </location>
</feature>
<dbReference type="SUPFAM" id="SSF52172">
    <property type="entry name" value="CheY-like"/>
    <property type="match status" value="1"/>
</dbReference>
<gene>
    <name evidence="10" type="ORF">Smic_37060</name>
</gene>
<feature type="domain" description="OmpR/PhoB-type" evidence="9">
    <location>
        <begin position="127"/>
        <end position="222"/>
    </location>
</feature>
<organism evidence="10 11">
    <name type="scientific">Streptomyces microflavus</name>
    <name type="common">Streptomyces lipmanii</name>
    <dbReference type="NCBI Taxonomy" id="1919"/>
    <lineage>
        <taxon>Bacteria</taxon>
        <taxon>Bacillati</taxon>
        <taxon>Actinomycetota</taxon>
        <taxon>Actinomycetes</taxon>
        <taxon>Kitasatosporales</taxon>
        <taxon>Streptomycetaceae</taxon>
        <taxon>Streptomyces</taxon>
    </lineage>
</organism>
<dbReference type="GO" id="GO:0000156">
    <property type="term" value="F:phosphorelay response regulator activity"/>
    <property type="evidence" value="ECO:0007669"/>
    <property type="project" value="TreeGrafter"/>
</dbReference>
<name>A0A7J0CRK8_STRMI</name>
<dbReference type="SUPFAM" id="SSF46894">
    <property type="entry name" value="C-terminal effector domain of the bipartite response regulators"/>
    <property type="match status" value="1"/>
</dbReference>
<dbReference type="Gene3D" id="3.40.50.2300">
    <property type="match status" value="1"/>
</dbReference>
<dbReference type="Pfam" id="PF00072">
    <property type="entry name" value="Response_reg"/>
    <property type="match status" value="1"/>
</dbReference>
<dbReference type="AlphaFoldDB" id="A0A7J0CRK8"/>
<accession>A0A7J0CRK8</accession>
<dbReference type="Pfam" id="PF00486">
    <property type="entry name" value="Trans_reg_C"/>
    <property type="match status" value="1"/>
</dbReference>
<dbReference type="GO" id="GO:0032993">
    <property type="term" value="C:protein-DNA complex"/>
    <property type="evidence" value="ECO:0007669"/>
    <property type="project" value="TreeGrafter"/>
</dbReference>
<keyword evidence="3" id="KW-0805">Transcription regulation</keyword>
<evidence type="ECO:0000256" key="2">
    <source>
        <dbReference type="ARBA" id="ARBA00023012"/>
    </source>
</evidence>
<keyword evidence="4 7" id="KW-0238">DNA-binding</keyword>
<dbReference type="SMART" id="SM00862">
    <property type="entry name" value="Trans_reg_C"/>
    <property type="match status" value="1"/>
</dbReference>
<dbReference type="InterPro" id="IPR016032">
    <property type="entry name" value="Sig_transdc_resp-reg_C-effctor"/>
</dbReference>
<reference evidence="10 11" key="1">
    <citation type="submission" date="2020-05" db="EMBL/GenBank/DDBJ databases">
        <title>Whole genome shotgun sequence of Streptomyces microflavus NBRC 13062.</title>
        <authorList>
            <person name="Komaki H."/>
            <person name="Tamura T."/>
        </authorList>
    </citation>
    <scope>NUCLEOTIDE SEQUENCE [LARGE SCALE GENOMIC DNA]</scope>
    <source>
        <strain evidence="10 11">NBRC 13062</strain>
    </source>
</reference>
<protein>
    <submittedName>
        <fullName evidence="10">DNA-binding response regulator</fullName>
    </submittedName>
</protein>
<comment type="caution">
    <text evidence="6">Lacks conserved residue(s) required for the propagation of feature annotation.</text>
</comment>
<evidence type="ECO:0000256" key="1">
    <source>
        <dbReference type="ARBA" id="ARBA00022553"/>
    </source>
</evidence>
<evidence type="ECO:0000256" key="3">
    <source>
        <dbReference type="ARBA" id="ARBA00023015"/>
    </source>
</evidence>
<dbReference type="CDD" id="cd00383">
    <property type="entry name" value="trans_reg_C"/>
    <property type="match status" value="1"/>
</dbReference>
<comment type="caution">
    <text evidence="10">The sequence shown here is derived from an EMBL/GenBank/DDBJ whole genome shotgun (WGS) entry which is preliminary data.</text>
</comment>
<dbReference type="EMBL" id="BLWD01000001">
    <property type="protein sequence ID" value="GFN05150.1"/>
    <property type="molecule type" value="Genomic_DNA"/>
</dbReference>
<keyword evidence="5" id="KW-0804">Transcription</keyword>
<dbReference type="GO" id="GO:0000976">
    <property type="term" value="F:transcription cis-regulatory region binding"/>
    <property type="evidence" value="ECO:0007669"/>
    <property type="project" value="TreeGrafter"/>
</dbReference>
<dbReference type="GO" id="GO:0005829">
    <property type="term" value="C:cytosol"/>
    <property type="evidence" value="ECO:0007669"/>
    <property type="project" value="TreeGrafter"/>
</dbReference>
<dbReference type="PROSITE" id="PS50110">
    <property type="entry name" value="RESPONSE_REGULATORY"/>
    <property type="match status" value="1"/>
</dbReference>
<dbReference type="InterPro" id="IPR039420">
    <property type="entry name" value="WalR-like"/>
</dbReference>
<evidence type="ECO:0000313" key="11">
    <source>
        <dbReference type="Proteomes" id="UP000498740"/>
    </source>
</evidence>
<sequence length="232" mass="25669">MGHVRQVLVVEQDHSAAAAMVGELRRQGFTARSVSTGERALRVYGDVDLVLFSLELPDIDGLELCRSLRSGGDTALIAVTDADAELERVLVLHAGADDCVVKTWGFREVGARIEAVLRRVQPRQVLPAAISLRHLHIDPHLREVRLHDRLVGVTSKEFELLYTLAATPETVVTRKELMARVWGSNWGHTSRTIDTHVSSLRAKLGSSGWILTVRGVGYRMGYAWRMPETSAS</sequence>
<dbReference type="Gene3D" id="6.10.250.690">
    <property type="match status" value="1"/>
</dbReference>
<evidence type="ECO:0000259" key="8">
    <source>
        <dbReference type="PROSITE" id="PS50110"/>
    </source>
</evidence>
<proteinExistence type="predicted"/>
<dbReference type="SMART" id="SM00448">
    <property type="entry name" value="REC"/>
    <property type="match status" value="1"/>
</dbReference>
<evidence type="ECO:0000259" key="9">
    <source>
        <dbReference type="PROSITE" id="PS51755"/>
    </source>
</evidence>
<dbReference type="InterPro" id="IPR001867">
    <property type="entry name" value="OmpR/PhoB-type_DNA-bd"/>
</dbReference>
<dbReference type="Gene3D" id="1.10.10.10">
    <property type="entry name" value="Winged helix-like DNA-binding domain superfamily/Winged helix DNA-binding domain"/>
    <property type="match status" value="1"/>
</dbReference>
<dbReference type="GO" id="GO:0006355">
    <property type="term" value="P:regulation of DNA-templated transcription"/>
    <property type="evidence" value="ECO:0007669"/>
    <property type="project" value="InterPro"/>
</dbReference>
<dbReference type="PANTHER" id="PTHR48111">
    <property type="entry name" value="REGULATOR OF RPOS"/>
    <property type="match status" value="1"/>
</dbReference>
<dbReference type="InterPro" id="IPR001789">
    <property type="entry name" value="Sig_transdc_resp-reg_receiver"/>
</dbReference>
<evidence type="ECO:0000256" key="7">
    <source>
        <dbReference type="PROSITE-ProRule" id="PRU01091"/>
    </source>
</evidence>
<keyword evidence="2" id="KW-0902">Two-component regulatory system</keyword>
<keyword evidence="1" id="KW-0597">Phosphoprotein</keyword>